<dbReference type="GO" id="GO:0006457">
    <property type="term" value="P:protein folding"/>
    <property type="evidence" value="ECO:0007669"/>
    <property type="project" value="InterPro"/>
</dbReference>
<dbReference type="HAMAP" id="MF_01151">
    <property type="entry name" value="GrpE"/>
    <property type="match status" value="1"/>
</dbReference>
<protein>
    <recommendedName>
        <fullName evidence="3 4">Protein GrpE</fullName>
    </recommendedName>
    <alternativeName>
        <fullName evidence="3">HSP-70 cofactor</fullName>
    </alternativeName>
</protein>
<feature type="region of interest" description="Disordered" evidence="6">
    <location>
        <begin position="1"/>
        <end position="46"/>
    </location>
</feature>
<keyword evidence="3 4" id="KW-0346">Stress response</keyword>
<evidence type="ECO:0000313" key="7">
    <source>
        <dbReference type="EMBL" id="RRJ13572.1"/>
    </source>
</evidence>
<comment type="function">
    <text evidence="3 4">Participates actively in the response to hyperosmotic and heat shock by preventing the aggregation of stress-denatured proteins, in association with DnaK and GrpE. It is the nucleotide exchange factor for DnaK and may function as a thermosensor. Unfolded proteins bind initially to DnaJ; upon interaction with the DnaJ-bound protein, DnaK hydrolyzes its bound ATP, resulting in the formation of a stable complex. GrpE releases ADP from DnaK; ATP binding to DnaK triggers the release of the substrate protein, thus completing the reaction cycle. Several rounds of ATP-dependent interactions between DnaJ, DnaK and GrpE are required for fully efficient folding.</text>
</comment>
<comment type="subunit">
    <text evidence="3">Homodimer.</text>
</comment>
<dbReference type="InterPro" id="IPR000740">
    <property type="entry name" value="GrpE"/>
</dbReference>
<dbReference type="EMBL" id="RRCM01000004">
    <property type="protein sequence ID" value="RRJ13572.1"/>
    <property type="molecule type" value="Genomic_DNA"/>
</dbReference>
<dbReference type="PRINTS" id="PR00773">
    <property type="entry name" value="GRPEPROTEIN"/>
</dbReference>
<dbReference type="SUPFAM" id="SSF58014">
    <property type="entry name" value="Coiled-coil domain of nucleotide exchange factor GrpE"/>
    <property type="match status" value="1"/>
</dbReference>
<reference evidence="7 8" key="1">
    <citation type="submission" date="2018-11" db="EMBL/GenBank/DDBJ databases">
        <title>Genome sequencing of Lachnoanaerobaculum orale DSM 24553T.</title>
        <authorList>
            <person name="Kook J.-K."/>
            <person name="Park S.-N."/>
            <person name="Lim Y.K."/>
        </authorList>
    </citation>
    <scope>NUCLEOTIDE SEQUENCE [LARGE SCALE GENOMIC DNA]</scope>
    <source>
        <strain evidence="7 8">DSM 24553</strain>
    </source>
</reference>
<dbReference type="InterPro" id="IPR013805">
    <property type="entry name" value="GrpE_CC"/>
</dbReference>
<dbReference type="AlphaFoldDB" id="A0A3P3PX77"/>
<dbReference type="PANTHER" id="PTHR21237">
    <property type="entry name" value="GRPE PROTEIN"/>
    <property type="match status" value="1"/>
</dbReference>
<evidence type="ECO:0000313" key="8">
    <source>
        <dbReference type="Proteomes" id="UP000276982"/>
    </source>
</evidence>
<dbReference type="NCBIfam" id="NF010738">
    <property type="entry name" value="PRK14140.1"/>
    <property type="match status" value="1"/>
</dbReference>
<dbReference type="Gene3D" id="2.30.22.10">
    <property type="entry name" value="Head domain of nucleotide exchange factor GrpE"/>
    <property type="match status" value="1"/>
</dbReference>
<comment type="similarity">
    <text evidence="1 3 5">Belongs to the GrpE family.</text>
</comment>
<dbReference type="GO" id="GO:0005737">
    <property type="term" value="C:cytoplasm"/>
    <property type="evidence" value="ECO:0007669"/>
    <property type="project" value="UniProtKB-SubCell"/>
</dbReference>
<keyword evidence="2 3" id="KW-0143">Chaperone</keyword>
<keyword evidence="3" id="KW-0963">Cytoplasm</keyword>
<dbReference type="GO" id="GO:0051082">
    <property type="term" value="F:unfolded protein binding"/>
    <property type="evidence" value="ECO:0007669"/>
    <property type="project" value="TreeGrafter"/>
</dbReference>
<gene>
    <name evidence="3 7" type="primary">grpE</name>
    <name evidence="7" type="ORF">EHW90_12595</name>
</gene>
<evidence type="ECO:0000256" key="1">
    <source>
        <dbReference type="ARBA" id="ARBA00009054"/>
    </source>
</evidence>
<evidence type="ECO:0000256" key="3">
    <source>
        <dbReference type="HAMAP-Rule" id="MF_01151"/>
    </source>
</evidence>
<sequence>MEEKDFKREQEENKEVLEGEEASKVDTEADETPEEAAAKAAAMEAEVDEAFSDENLEEKQDKKDIAIADLTDRLKRSMAEFDNFRKRSEKEKATMFDMGARSIAEKILPIVDNFERAMVAAPKEGDGKAFADGITMIYNQLKKTLEDLGVKPIDCVGQAFDPNFHNAVMHIEDESLGENVVAEELLKGYMYKDSVLRHSMVKVAN</sequence>
<evidence type="ECO:0000256" key="6">
    <source>
        <dbReference type="SAM" id="MobiDB-lite"/>
    </source>
</evidence>
<dbReference type="Proteomes" id="UP000276982">
    <property type="component" value="Unassembled WGS sequence"/>
</dbReference>
<feature type="compositionally biased region" description="Basic and acidic residues" evidence="6">
    <location>
        <begin position="1"/>
        <end position="27"/>
    </location>
</feature>
<dbReference type="Pfam" id="PF01025">
    <property type="entry name" value="GrpE"/>
    <property type="match status" value="1"/>
</dbReference>
<proteinExistence type="inferred from homology"/>
<keyword evidence="8" id="KW-1185">Reference proteome</keyword>
<accession>A0A3P3PX77</accession>
<evidence type="ECO:0000256" key="2">
    <source>
        <dbReference type="ARBA" id="ARBA00023186"/>
    </source>
</evidence>
<comment type="subcellular location">
    <subcellularLocation>
        <location evidence="3">Cytoplasm</location>
    </subcellularLocation>
</comment>
<dbReference type="SUPFAM" id="SSF51064">
    <property type="entry name" value="Head domain of nucleotide exchange factor GrpE"/>
    <property type="match status" value="1"/>
</dbReference>
<evidence type="ECO:0000256" key="5">
    <source>
        <dbReference type="RuleBase" id="RU004478"/>
    </source>
</evidence>
<dbReference type="Gene3D" id="3.90.20.20">
    <property type="match status" value="1"/>
</dbReference>
<dbReference type="GO" id="GO:0042803">
    <property type="term" value="F:protein homodimerization activity"/>
    <property type="evidence" value="ECO:0007669"/>
    <property type="project" value="InterPro"/>
</dbReference>
<dbReference type="CDD" id="cd00446">
    <property type="entry name" value="GrpE"/>
    <property type="match status" value="1"/>
</dbReference>
<comment type="caution">
    <text evidence="7">The sequence shown here is derived from an EMBL/GenBank/DDBJ whole genome shotgun (WGS) entry which is preliminary data.</text>
</comment>
<evidence type="ECO:0000256" key="4">
    <source>
        <dbReference type="RuleBase" id="RU000639"/>
    </source>
</evidence>
<organism evidence="7 8">
    <name type="scientific">Lachnoanaerobaculum orale</name>
    <dbReference type="NCBI Taxonomy" id="979627"/>
    <lineage>
        <taxon>Bacteria</taxon>
        <taxon>Bacillati</taxon>
        <taxon>Bacillota</taxon>
        <taxon>Clostridia</taxon>
        <taxon>Lachnospirales</taxon>
        <taxon>Lachnospiraceae</taxon>
        <taxon>Lachnoanaerobaculum</taxon>
    </lineage>
</organism>
<dbReference type="GO" id="GO:0051087">
    <property type="term" value="F:protein-folding chaperone binding"/>
    <property type="evidence" value="ECO:0007669"/>
    <property type="project" value="InterPro"/>
</dbReference>
<dbReference type="PANTHER" id="PTHR21237:SF23">
    <property type="entry name" value="GRPE PROTEIN HOMOLOG, MITOCHONDRIAL"/>
    <property type="match status" value="1"/>
</dbReference>
<dbReference type="GO" id="GO:0000774">
    <property type="term" value="F:adenyl-nucleotide exchange factor activity"/>
    <property type="evidence" value="ECO:0007669"/>
    <property type="project" value="InterPro"/>
</dbReference>
<dbReference type="PROSITE" id="PS01071">
    <property type="entry name" value="GRPE"/>
    <property type="match status" value="1"/>
</dbReference>
<name>A0A3P3PX77_9FIRM</name>
<dbReference type="InterPro" id="IPR009012">
    <property type="entry name" value="GrpE_head"/>
</dbReference>